<proteinExistence type="predicted"/>
<evidence type="ECO:0000313" key="2">
    <source>
        <dbReference type="EMBL" id="PIT89803.1"/>
    </source>
</evidence>
<evidence type="ECO:0000313" key="3">
    <source>
        <dbReference type="Proteomes" id="UP000231464"/>
    </source>
</evidence>
<accession>A0A2M6WAH5</accession>
<sequence length="134" mass="15614">MTIDKLAKLIKKGFDDVDAGFVAVDKRFDAQDKKLEQNFLSFKKEMEDVMDQKFFGFKKEMEDVIEEKLFNIGMELKNIRKEIDKLNEKISDVLATEANDIKPVYFDLEKLKKKVAFLAAEIKILKSCRQLKNA</sequence>
<reference evidence="3" key="1">
    <citation type="submission" date="2017-09" db="EMBL/GenBank/DDBJ databases">
        <title>Depth-based differentiation of microbial function through sediment-hosted aquifers and enrichment of novel symbionts in the deep terrestrial subsurface.</title>
        <authorList>
            <person name="Probst A.J."/>
            <person name="Ladd B."/>
            <person name="Jarett J.K."/>
            <person name="Geller-Mcgrath D.E."/>
            <person name="Sieber C.M.K."/>
            <person name="Emerson J.B."/>
            <person name="Anantharaman K."/>
            <person name="Thomas B.C."/>
            <person name="Malmstrom R."/>
            <person name="Stieglmeier M."/>
            <person name="Klingl A."/>
            <person name="Woyke T."/>
            <person name="Ryan C.M."/>
            <person name="Banfield J.F."/>
        </authorList>
    </citation>
    <scope>NUCLEOTIDE SEQUENCE [LARGE SCALE GENOMIC DNA]</scope>
</reference>
<dbReference type="Proteomes" id="UP000231464">
    <property type="component" value="Unassembled WGS sequence"/>
</dbReference>
<dbReference type="EMBL" id="PFBP01000033">
    <property type="protein sequence ID" value="PIT89803.1"/>
    <property type="molecule type" value="Genomic_DNA"/>
</dbReference>
<evidence type="ECO:0000256" key="1">
    <source>
        <dbReference type="SAM" id="Coils"/>
    </source>
</evidence>
<protein>
    <submittedName>
        <fullName evidence="2">Uncharacterized protein</fullName>
    </submittedName>
</protein>
<organism evidence="2 3">
    <name type="scientific">Candidatus Kuenenbacteria bacterium CG10_big_fil_rev_8_21_14_0_10_36_11</name>
    <dbReference type="NCBI Taxonomy" id="1974618"/>
    <lineage>
        <taxon>Bacteria</taxon>
        <taxon>Candidatus Kueneniibacteriota</taxon>
    </lineage>
</organism>
<gene>
    <name evidence="2" type="ORF">COU23_02030</name>
</gene>
<comment type="caution">
    <text evidence="2">The sequence shown here is derived from an EMBL/GenBank/DDBJ whole genome shotgun (WGS) entry which is preliminary data.</text>
</comment>
<feature type="coiled-coil region" evidence="1">
    <location>
        <begin position="69"/>
        <end position="128"/>
    </location>
</feature>
<name>A0A2M6WAH5_9BACT</name>
<keyword evidence="1" id="KW-0175">Coiled coil</keyword>
<dbReference type="AlphaFoldDB" id="A0A2M6WAH5"/>